<evidence type="ECO:0000259" key="1">
    <source>
        <dbReference type="Pfam" id="PF14231"/>
    </source>
</evidence>
<organism evidence="3 4">
    <name type="scientific">Ramlibacter henchirensis</name>
    <dbReference type="NCBI Taxonomy" id="204072"/>
    <lineage>
        <taxon>Bacteria</taxon>
        <taxon>Pseudomonadati</taxon>
        <taxon>Pseudomonadota</taxon>
        <taxon>Betaproteobacteria</taxon>
        <taxon>Burkholderiales</taxon>
        <taxon>Comamonadaceae</taxon>
        <taxon>Ramlibacter</taxon>
    </lineage>
</organism>
<sequence>MSSFRQPVVRSTADALALFDSLEPVEVEAMLGTWTGEGFPTGHPLDGVLEACHWQGKRLDSPEHAHPLVFRTSAGGTVHVNPVLLAAGIPLAMRWPRFARSAWFGRLFQAPLPLLATRKSRARLRMTTHRGRSTATLVYDQLPILDVFRRIDADSVLGLMDLKGMEQPFFFVLRRAR</sequence>
<feature type="domain" description="DUF4334" evidence="2">
    <location>
        <begin position="121"/>
        <end position="175"/>
    </location>
</feature>
<keyword evidence="4" id="KW-1185">Reference proteome</keyword>
<reference evidence="3 4" key="1">
    <citation type="submission" date="2019-03" db="EMBL/GenBank/DDBJ databases">
        <title>Ramlibacter henchirensis DSM 14656, whole genome shotgun sequence.</title>
        <authorList>
            <person name="Zhang X."/>
            <person name="Feng G."/>
            <person name="Zhu H."/>
        </authorList>
    </citation>
    <scope>NUCLEOTIDE SEQUENCE [LARGE SCALE GENOMIC DNA]</scope>
    <source>
        <strain evidence="3 4">DSM 14656</strain>
    </source>
</reference>
<protein>
    <submittedName>
        <fullName evidence="3">DUF4334 domain-containing protein</fullName>
    </submittedName>
</protein>
<evidence type="ECO:0000259" key="2">
    <source>
        <dbReference type="Pfam" id="PF14232"/>
    </source>
</evidence>
<dbReference type="Gene3D" id="2.40.128.580">
    <property type="entry name" value="GXWXG domain"/>
    <property type="match status" value="1"/>
</dbReference>
<gene>
    <name evidence="3" type="ORF">EZ313_21700</name>
</gene>
<name>A0A4Z0BLA4_9BURK</name>
<dbReference type="EMBL" id="SMLM01000004">
    <property type="protein sequence ID" value="TFY99189.1"/>
    <property type="molecule type" value="Genomic_DNA"/>
</dbReference>
<dbReference type="InterPro" id="IPR025568">
    <property type="entry name" value="DUF4334"/>
</dbReference>
<dbReference type="Pfam" id="PF14231">
    <property type="entry name" value="GXWXG"/>
    <property type="match status" value="1"/>
</dbReference>
<dbReference type="RefSeq" id="WP_135265415.1">
    <property type="nucleotide sequence ID" value="NZ_SMLM01000004.1"/>
</dbReference>
<dbReference type="OrthoDB" id="8905397at2"/>
<evidence type="ECO:0000313" key="4">
    <source>
        <dbReference type="Proteomes" id="UP000298180"/>
    </source>
</evidence>
<proteinExistence type="predicted"/>
<dbReference type="AlphaFoldDB" id="A0A4Z0BLA4"/>
<dbReference type="Pfam" id="PF14232">
    <property type="entry name" value="DUF4334"/>
    <property type="match status" value="1"/>
</dbReference>
<dbReference type="Proteomes" id="UP000298180">
    <property type="component" value="Unassembled WGS sequence"/>
</dbReference>
<dbReference type="InterPro" id="IPR025951">
    <property type="entry name" value="GXWXG_dom"/>
</dbReference>
<accession>A0A4Z0BLA4</accession>
<comment type="caution">
    <text evidence="3">The sequence shown here is derived from an EMBL/GenBank/DDBJ whole genome shotgun (WGS) entry which is preliminary data.</text>
</comment>
<feature type="domain" description="GXWXG" evidence="1">
    <location>
        <begin position="17"/>
        <end position="75"/>
    </location>
</feature>
<evidence type="ECO:0000313" key="3">
    <source>
        <dbReference type="EMBL" id="TFY99189.1"/>
    </source>
</evidence>